<gene>
    <name evidence="1" type="ORF">AG1IA_08439</name>
</gene>
<sequence length="49" mass="5972">MYRHNLKILSIGPRDNRPHVYGYQQPFSRRKLRVTGRRPSWSPHRKISK</sequence>
<proteinExistence type="predicted"/>
<evidence type="ECO:0000313" key="1">
    <source>
        <dbReference type="EMBL" id="ELU37529.1"/>
    </source>
</evidence>
<protein>
    <submittedName>
        <fullName evidence="1">Uncharacterized protein</fullName>
    </submittedName>
</protein>
<dbReference type="Proteomes" id="UP000011668">
    <property type="component" value="Unassembled WGS sequence"/>
</dbReference>
<dbReference type="EMBL" id="AFRT01002588">
    <property type="protein sequence ID" value="ELU37529.1"/>
    <property type="molecule type" value="Genomic_DNA"/>
</dbReference>
<comment type="caution">
    <text evidence="1">The sequence shown here is derived from an EMBL/GenBank/DDBJ whole genome shotgun (WGS) entry which is preliminary data.</text>
</comment>
<dbReference type="HOGENOM" id="CLU_3143991_0_0_1"/>
<reference evidence="1 2" key="1">
    <citation type="journal article" date="2013" name="Nat. Commun.">
        <title>The evolution and pathogenic mechanisms of the rice sheath blight pathogen.</title>
        <authorList>
            <person name="Zheng A."/>
            <person name="Lin R."/>
            <person name="Xu L."/>
            <person name="Qin P."/>
            <person name="Tang C."/>
            <person name="Ai P."/>
            <person name="Zhang D."/>
            <person name="Liu Y."/>
            <person name="Sun Z."/>
            <person name="Feng H."/>
            <person name="Wang Y."/>
            <person name="Chen Y."/>
            <person name="Liang X."/>
            <person name="Fu R."/>
            <person name="Li Q."/>
            <person name="Zhang J."/>
            <person name="Yu X."/>
            <person name="Xie Z."/>
            <person name="Ding L."/>
            <person name="Guan P."/>
            <person name="Tang J."/>
            <person name="Liang Y."/>
            <person name="Wang S."/>
            <person name="Deng Q."/>
            <person name="Li S."/>
            <person name="Zhu J."/>
            <person name="Wang L."/>
            <person name="Liu H."/>
            <person name="Li P."/>
        </authorList>
    </citation>
    <scope>NUCLEOTIDE SEQUENCE [LARGE SCALE GENOMIC DNA]</scope>
    <source>
        <strain evidence="2">AG-1 IA</strain>
    </source>
</reference>
<name>L8WME6_THACA</name>
<keyword evidence="2" id="KW-1185">Reference proteome</keyword>
<accession>L8WME6</accession>
<organism evidence="1 2">
    <name type="scientific">Thanatephorus cucumeris (strain AG1-IA)</name>
    <name type="common">Rice sheath blight fungus</name>
    <name type="synonym">Rhizoctonia solani</name>
    <dbReference type="NCBI Taxonomy" id="983506"/>
    <lineage>
        <taxon>Eukaryota</taxon>
        <taxon>Fungi</taxon>
        <taxon>Dikarya</taxon>
        <taxon>Basidiomycota</taxon>
        <taxon>Agaricomycotina</taxon>
        <taxon>Agaricomycetes</taxon>
        <taxon>Cantharellales</taxon>
        <taxon>Ceratobasidiaceae</taxon>
        <taxon>Rhizoctonia</taxon>
        <taxon>Rhizoctonia solani AG-1</taxon>
    </lineage>
</organism>
<dbReference type="AlphaFoldDB" id="L8WME6"/>
<evidence type="ECO:0000313" key="2">
    <source>
        <dbReference type="Proteomes" id="UP000011668"/>
    </source>
</evidence>